<sequence>MDIEVKRMSPTAVEMLDQLSAVCKRFGVDYYAASQNQRDLLDSIALQEYQLKKAHEQGLKRSEVPPFLGLKRSDRSNDMPA</sequence>
<comment type="caution">
    <text evidence="2">The sequence shown here is derived from an EMBL/GenBank/DDBJ whole genome shotgun (WGS) entry which is preliminary data.</text>
</comment>
<reference evidence="2 3" key="1">
    <citation type="journal article" date="2019" name="Nat. Med.">
        <title>A library of human gut bacterial isolates paired with longitudinal multiomics data enables mechanistic microbiome research.</title>
        <authorList>
            <person name="Poyet M."/>
            <person name="Groussin M."/>
            <person name="Gibbons S.M."/>
            <person name="Avila-Pacheco J."/>
            <person name="Jiang X."/>
            <person name="Kearney S.M."/>
            <person name="Perrotta A.R."/>
            <person name="Berdy B."/>
            <person name="Zhao S."/>
            <person name="Lieberman T.D."/>
            <person name="Swanson P.K."/>
            <person name="Smith M."/>
            <person name="Roesemann S."/>
            <person name="Alexander J.E."/>
            <person name="Rich S.A."/>
            <person name="Livny J."/>
            <person name="Vlamakis H."/>
            <person name="Clish C."/>
            <person name="Bullock K."/>
            <person name="Deik A."/>
            <person name="Scott J."/>
            <person name="Pierce K.A."/>
            <person name="Xavier R.J."/>
            <person name="Alm E.J."/>
        </authorList>
    </citation>
    <scope>NUCLEOTIDE SEQUENCE [LARGE SCALE GENOMIC DNA]</scope>
    <source>
        <strain evidence="2 3">BIOML-A1</strain>
    </source>
</reference>
<feature type="compositionally biased region" description="Basic and acidic residues" evidence="1">
    <location>
        <begin position="71"/>
        <end position="81"/>
    </location>
</feature>
<dbReference type="AlphaFoldDB" id="A0A844DXB5"/>
<proteinExistence type="predicted"/>
<dbReference type="EMBL" id="WKQN01000011">
    <property type="protein sequence ID" value="MSC63853.1"/>
    <property type="molecule type" value="Genomic_DNA"/>
</dbReference>
<organism evidence="2 3">
    <name type="scientific">Faecalibacterium prausnitzii</name>
    <dbReference type="NCBI Taxonomy" id="853"/>
    <lineage>
        <taxon>Bacteria</taxon>
        <taxon>Bacillati</taxon>
        <taxon>Bacillota</taxon>
        <taxon>Clostridia</taxon>
        <taxon>Eubacteriales</taxon>
        <taxon>Oscillospiraceae</taxon>
        <taxon>Faecalibacterium</taxon>
    </lineage>
</organism>
<evidence type="ECO:0000313" key="2">
    <source>
        <dbReference type="EMBL" id="MSC63853.1"/>
    </source>
</evidence>
<dbReference type="Proteomes" id="UP000461506">
    <property type="component" value="Unassembled WGS sequence"/>
</dbReference>
<protein>
    <submittedName>
        <fullName evidence="2">Uncharacterized protein</fullName>
    </submittedName>
</protein>
<dbReference type="RefSeq" id="WP_154277454.1">
    <property type="nucleotide sequence ID" value="NZ_WKQN01000011.1"/>
</dbReference>
<accession>A0A844DXB5</accession>
<gene>
    <name evidence="2" type="ORF">GKD95_11035</name>
</gene>
<evidence type="ECO:0000313" key="3">
    <source>
        <dbReference type="Proteomes" id="UP000461506"/>
    </source>
</evidence>
<evidence type="ECO:0000256" key="1">
    <source>
        <dbReference type="SAM" id="MobiDB-lite"/>
    </source>
</evidence>
<feature type="region of interest" description="Disordered" evidence="1">
    <location>
        <begin position="62"/>
        <end position="81"/>
    </location>
</feature>
<name>A0A844DXB5_9FIRM</name>